<sequence length="286" mass="32635">MNKAVKNLNVKLNNLIPGGKINHNLLEMFEEHRQAIDNLKREKENQINSAEKIYDLIRMVERRKNEIIMRTYKQVNVNFKEIFQQFVPRGEAFLQFITRHTESNMQENLSSTMETSSSTITSNGSTDISIRSEISTEPSLSSSFNSTSLESSQGIEILVSFEENVEPKRDLFSLSSGQKTLVSMAFILALQQVDPTPFYIFDELDQNLDPQSRKLIANVIHTQISPQPQPHKQFIITTFKTQLVEHSNCCFGVKYVNGLSQVQRISKESALEFLSSIPESNINNNN</sequence>
<feature type="coiled-coil region" evidence="1">
    <location>
        <begin position="22"/>
        <end position="56"/>
    </location>
</feature>
<evidence type="ECO:0000313" key="4">
    <source>
        <dbReference type="EMBL" id="OTF74568.1"/>
    </source>
</evidence>
<dbReference type="InterPro" id="IPR027417">
    <property type="entry name" value="P-loop_NTPase"/>
</dbReference>
<evidence type="ECO:0000259" key="3">
    <source>
        <dbReference type="Pfam" id="PF02463"/>
    </source>
</evidence>
<dbReference type="Proteomes" id="UP000194236">
    <property type="component" value="Unassembled WGS sequence"/>
</dbReference>
<evidence type="ECO:0000313" key="5">
    <source>
        <dbReference type="Proteomes" id="UP000194236"/>
    </source>
</evidence>
<evidence type="ECO:0000256" key="1">
    <source>
        <dbReference type="SAM" id="Coils"/>
    </source>
</evidence>
<feature type="domain" description="RecF/RecN/SMC N-terminal" evidence="3">
    <location>
        <begin position="101"/>
        <end position="256"/>
    </location>
</feature>
<keyword evidence="5" id="KW-1185">Reference proteome</keyword>
<dbReference type="Gene3D" id="3.40.50.300">
    <property type="entry name" value="P-loop containing nucleotide triphosphate hydrolases"/>
    <property type="match status" value="1"/>
</dbReference>
<dbReference type="AlphaFoldDB" id="A0A1Y3B3L8"/>
<organism evidence="4 5">
    <name type="scientific">Euroglyphus maynei</name>
    <name type="common">Mayne's house dust mite</name>
    <dbReference type="NCBI Taxonomy" id="6958"/>
    <lineage>
        <taxon>Eukaryota</taxon>
        <taxon>Metazoa</taxon>
        <taxon>Ecdysozoa</taxon>
        <taxon>Arthropoda</taxon>
        <taxon>Chelicerata</taxon>
        <taxon>Arachnida</taxon>
        <taxon>Acari</taxon>
        <taxon>Acariformes</taxon>
        <taxon>Sarcoptiformes</taxon>
        <taxon>Astigmata</taxon>
        <taxon>Psoroptidia</taxon>
        <taxon>Analgoidea</taxon>
        <taxon>Pyroglyphidae</taxon>
        <taxon>Pyroglyphinae</taxon>
        <taxon>Euroglyphus</taxon>
    </lineage>
</organism>
<reference evidence="4 5" key="1">
    <citation type="submission" date="2017-03" db="EMBL/GenBank/DDBJ databases">
        <title>Genome Survey of Euroglyphus maynei.</title>
        <authorList>
            <person name="Arlian L.G."/>
            <person name="Morgan M.S."/>
            <person name="Rider S.D."/>
        </authorList>
    </citation>
    <scope>NUCLEOTIDE SEQUENCE [LARGE SCALE GENOMIC DNA]</scope>
    <source>
        <strain evidence="4">Arlian Lab</strain>
        <tissue evidence="4">Whole body</tissue>
    </source>
</reference>
<proteinExistence type="predicted"/>
<dbReference type="PANTHER" id="PTHR43977">
    <property type="entry name" value="STRUCTURAL MAINTENANCE OF CHROMOSOMES PROTEIN 3"/>
    <property type="match status" value="1"/>
</dbReference>
<dbReference type="OrthoDB" id="6497140at2759"/>
<gene>
    <name evidence="4" type="ORF">BLA29_001572</name>
</gene>
<feature type="region of interest" description="Disordered" evidence="2">
    <location>
        <begin position="105"/>
        <end position="128"/>
    </location>
</feature>
<keyword evidence="1" id="KW-0175">Coiled coil</keyword>
<dbReference type="Pfam" id="PF02463">
    <property type="entry name" value="SMC_N"/>
    <property type="match status" value="1"/>
</dbReference>
<accession>A0A1Y3B3L8</accession>
<comment type="caution">
    <text evidence="4">The sequence shown here is derived from an EMBL/GenBank/DDBJ whole genome shotgun (WGS) entry which is preliminary data.</text>
</comment>
<dbReference type="InterPro" id="IPR003395">
    <property type="entry name" value="RecF/RecN/SMC_N"/>
</dbReference>
<dbReference type="EMBL" id="MUJZ01046413">
    <property type="protein sequence ID" value="OTF74568.1"/>
    <property type="molecule type" value="Genomic_DNA"/>
</dbReference>
<dbReference type="SUPFAM" id="SSF52540">
    <property type="entry name" value="P-loop containing nucleoside triphosphate hydrolases"/>
    <property type="match status" value="1"/>
</dbReference>
<name>A0A1Y3B3L8_EURMA</name>
<feature type="compositionally biased region" description="Low complexity" evidence="2">
    <location>
        <begin position="110"/>
        <end position="128"/>
    </location>
</feature>
<evidence type="ECO:0000256" key="2">
    <source>
        <dbReference type="SAM" id="MobiDB-lite"/>
    </source>
</evidence>
<protein>
    <submittedName>
        <fullName evidence="4">Structural maintenance of chromosomes protein 3-like protein</fullName>
    </submittedName>
</protein>